<dbReference type="InterPro" id="IPR029016">
    <property type="entry name" value="GAF-like_dom_sf"/>
</dbReference>
<dbReference type="Gene3D" id="3.30.450.40">
    <property type="match status" value="3"/>
</dbReference>
<sequence>MVSRTAPARAGSKRQAEQENHELEELRRENSRLREVLATKSQEYALLNEIIAAVGSTLKLDEILHRLVDAIVRAVSCHAAFLYLYDPEHERLVLASASEPYARFVGKVELALGQGIAGWVATTLEPVILKEQARSDPRFYIVPELDREEFQSVMTVPIVSRERQLIGVLSMNTAAPATFNEEQQRFVCNTAALVAGAIENARLYEHTRRKLNILTSLSVLSQTISSSLYLDEMLRSLAALTAQIMEADLCVIMLVDQARGRLTVRAVASGLTEREHPPLQSLEAERSALEALREPGGSAPAGASSGGPGPLPPPTATTPCLLDSAPGPGLQGGDYQTQTFEGFNPLKDGQHRTLLSAPLVSGTEHLGLINCYFRKARRPSPEDQALLSTIANQAAIAIKNSQLVDLLTQKNLVKAFFDELLGGAYESEEALKQRAKLLGCDLERPHVVVLFELLPAESNTGPSPRWSLSEEERQTAYKRTCSLIRRRLQEAYPGSLLYEQERTLTCLVRLRQEGEPSTSTSQLATLSPGSNARLKSWLRELIHQIHQEQPLHVAAGIGNPCQQLADYRRSAAEAREALQMGRSLNGDGVTHFNDLGIYRYLYKIARMDDLRDSYQDQIARIAHYDHRKGTELLSTLETYLECAGNLTKTSSRLFVHRNTLIQRLERLQSLCDIDLQDRSNWLSLQVAIKVYKLRNNVP</sequence>
<feature type="region of interest" description="Disordered" evidence="2">
    <location>
        <begin position="1"/>
        <end position="26"/>
    </location>
</feature>
<proteinExistence type="inferred from homology"/>
<dbReference type="InterPro" id="IPR051448">
    <property type="entry name" value="CdaR-like_regulators"/>
</dbReference>
<accession>A0A328VKT0</accession>
<dbReference type="SMART" id="SM00065">
    <property type="entry name" value="GAF"/>
    <property type="match status" value="2"/>
</dbReference>
<comment type="similarity">
    <text evidence="1">Belongs to the CdaR family.</text>
</comment>
<dbReference type="OrthoDB" id="143422at2"/>
<dbReference type="Pfam" id="PF13185">
    <property type="entry name" value="GAF_2"/>
    <property type="match status" value="1"/>
</dbReference>
<reference evidence="4 5" key="1">
    <citation type="submission" date="2016-08" db="EMBL/GenBank/DDBJ databases">
        <title>Analysis of Carbohydrate Active Enzymes in Thermogemmatispora T81 Reveals Carbohydrate Degradation Ability.</title>
        <authorList>
            <person name="Tomazini A."/>
            <person name="Lal S."/>
            <person name="Stott M."/>
            <person name="Henrissat B."/>
            <person name="Polikarpov I."/>
            <person name="Sparling R."/>
            <person name="Levin D.B."/>
        </authorList>
    </citation>
    <scope>NUCLEOTIDE SEQUENCE [LARGE SCALE GENOMIC DNA]</scope>
    <source>
        <strain evidence="4 5">T81</strain>
    </source>
</reference>
<protein>
    <recommendedName>
        <fullName evidence="3">GAF domain-containing protein</fullName>
    </recommendedName>
</protein>
<dbReference type="InterPro" id="IPR025736">
    <property type="entry name" value="PucR_C-HTH_dom"/>
</dbReference>
<dbReference type="SUPFAM" id="SSF55781">
    <property type="entry name" value="GAF domain-like"/>
    <property type="match status" value="2"/>
</dbReference>
<dbReference type="InterPro" id="IPR042070">
    <property type="entry name" value="PucR_C-HTH_sf"/>
</dbReference>
<dbReference type="EMBL" id="MCIF01000002">
    <property type="protein sequence ID" value="RAQ98518.1"/>
    <property type="molecule type" value="Genomic_DNA"/>
</dbReference>
<dbReference type="PANTHER" id="PTHR33744">
    <property type="entry name" value="CARBOHYDRATE DIACID REGULATOR"/>
    <property type="match status" value="1"/>
</dbReference>
<evidence type="ECO:0000256" key="2">
    <source>
        <dbReference type="SAM" id="MobiDB-lite"/>
    </source>
</evidence>
<dbReference type="Pfam" id="PF17853">
    <property type="entry name" value="GGDEF_2"/>
    <property type="match status" value="1"/>
</dbReference>
<name>A0A328VKT0_9CHLR</name>
<dbReference type="Proteomes" id="UP000248706">
    <property type="component" value="Unassembled WGS sequence"/>
</dbReference>
<dbReference type="AlphaFoldDB" id="A0A328VKT0"/>
<dbReference type="PANTHER" id="PTHR33744:SF1">
    <property type="entry name" value="DNA-BINDING TRANSCRIPTIONAL ACTIVATOR ADER"/>
    <property type="match status" value="1"/>
</dbReference>
<dbReference type="Pfam" id="PF01590">
    <property type="entry name" value="GAF"/>
    <property type="match status" value="1"/>
</dbReference>
<evidence type="ECO:0000256" key="1">
    <source>
        <dbReference type="ARBA" id="ARBA00006754"/>
    </source>
</evidence>
<dbReference type="RefSeq" id="WP_112433867.1">
    <property type="nucleotide sequence ID" value="NZ_MCIF01000002.1"/>
</dbReference>
<feature type="domain" description="GAF" evidence="3">
    <location>
        <begin position="59"/>
        <end position="208"/>
    </location>
</feature>
<feature type="compositionally biased region" description="Basic and acidic residues" evidence="2">
    <location>
        <begin position="14"/>
        <end position="26"/>
    </location>
</feature>
<keyword evidence="5" id="KW-1185">Reference proteome</keyword>
<comment type="caution">
    <text evidence="4">The sequence shown here is derived from an EMBL/GenBank/DDBJ whole genome shotgun (WGS) entry which is preliminary data.</text>
</comment>
<dbReference type="Gene3D" id="1.10.10.2840">
    <property type="entry name" value="PucR C-terminal helix-turn-helix domain"/>
    <property type="match status" value="1"/>
</dbReference>
<dbReference type="InterPro" id="IPR041522">
    <property type="entry name" value="CdaR_GGDEF"/>
</dbReference>
<feature type="region of interest" description="Disordered" evidence="2">
    <location>
        <begin position="290"/>
        <end position="334"/>
    </location>
</feature>
<gene>
    <name evidence="4" type="ORF">A4R35_23450</name>
</gene>
<evidence type="ECO:0000313" key="5">
    <source>
        <dbReference type="Proteomes" id="UP000248706"/>
    </source>
</evidence>
<organism evidence="4 5">
    <name type="scientific">Thermogemmatispora tikiterensis</name>
    <dbReference type="NCBI Taxonomy" id="1825093"/>
    <lineage>
        <taxon>Bacteria</taxon>
        <taxon>Bacillati</taxon>
        <taxon>Chloroflexota</taxon>
        <taxon>Ktedonobacteria</taxon>
        <taxon>Thermogemmatisporales</taxon>
        <taxon>Thermogemmatisporaceae</taxon>
        <taxon>Thermogemmatispora</taxon>
    </lineage>
</organism>
<dbReference type="Pfam" id="PF13556">
    <property type="entry name" value="HTH_30"/>
    <property type="match status" value="1"/>
</dbReference>
<feature type="domain" description="GAF" evidence="3">
    <location>
        <begin position="229"/>
        <end position="408"/>
    </location>
</feature>
<feature type="compositionally biased region" description="Low complexity" evidence="2">
    <location>
        <begin position="294"/>
        <end position="303"/>
    </location>
</feature>
<dbReference type="InterPro" id="IPR003018">
    <property type="entry name" value="GAF"/>
</dbReference>
<evidence type="ECO:0000259" key="3">
    <source>
        <dbReference type="SMART" id="SM00065"/>
    </source>
</evidence>
<evidence type="ECO:0000313" key="4">
    <source>
        <dbReference type="EMBL" id="RAQ98518.1"/>
    </source>
</evidence>